<keyword evidence="4" id="KW-1185">Reference proteome</keyword>
<comment type="caution">
    <text evidence="3">The sequence shown here is derived from an EMBL/GenBank/DDBJ whole genome shotgun (WGS) entry which is preliminary data.</text>
</comment>
<dbReference type="EMBL" id="BDSP01000041">
    <property type="protein sequence ID" value="GAX11371.1"/>
    <property type="molecule type" value="Genomic_DNA"/>
</dbReference>
<dbReference type="PANTHER" id="PTHR10663:SF388">
    <property type="entry name" value="GOLGI-SPECIFIC BREFELDIN A-RESISTANCE GUANINE NUCLEOTIDE EXCHANGE FACTOR 1"/>
    <property type="match status" value="1"/>
</dbReference>
<dbReference type="Pfam" id="PF01369">
    <property type="entry name" value="Sec7"/>
    <property type="match status" value="1"/>
</dbReference>
<feature type="compositionally biased region" description="Basic and acidic residues" evidence="1">
    <location>
        <begin position="142"/>
        <end position="165"/>
    </location>
</feature>
<feature type="region of interest" description="Disordered" evidence="1">
    <location>
        <begin position="18"/>
        <end position="170"/>
    </location>
</feature>
<evidence type="ECO:0000313" key="3">
    <source>
        <dbReference type="EMBL" id="GAX11371.1"/>
    </source>
</evidence>
<dbReference type="GO" id="GO:0032012">
    <property type="term" value="P:regulation of ARF protein signal transduction"/>
    <property type="evidence" value="ECO:0007669"/>
    <property type="project" value="InterPro"/>
</dbReference>
<feature type="compositionally biased region" description="Acidic residues" evidence="1">
    <location>
        <begin position="71"/>
        <end position="83"/>
    </location>
</feature>
<evidence type="ECO:0000313" key="4">
    <source>
        <dbReference type="Proteomes" id="UP000198406"/>
    </source>
</evidence>
<dbReference type="InterPro" id="IPR023394">
    <property type="entry name" value="Sec7_C_sf"/>
</dbReference>
<feature type="compositionally biased region" description="Basic and acidic residues" evidence="1">
    <location>
        <begin position="115"/>
        <end position="127"/>
    </location>
</feature>
<name>A0A1Z5JC91_FISSO</name>
<dbReference type="InParanoid" id="A0A1Z5JC91"/>
<feature type="compositionally biased region" description="Polar residues" evidence="1">
    <location>
        <begin position="772"/>
        <end position="785"/>
    </location>
</feature>
<dbReference type="Pfam" id="PF12783">
    <property type="entry name" value="Sec7-like_HUS"/>
    <property type="match status" value="1"/>
</dbReference>
<feature type="region of interest" description="Disordered" evidence="1">
    <location>
        <begin position="757"/>
        <end position="789"/>
    </location>
</feature>
<feature type="domain" description="SEC7" evidence="2">
    <location>
        <begin position="787"/>
        <end position="986"/>
    </location>
</feature>
<accession>A0A1Z5JC91</accession>
<dbReference type="GO" id="GO:0005737">
    <property type="term" value="C:cytoplasm"/>
    <property type="evidence" value="ECO:0007669"/>
    <property type="project" value="UniProtKB-ARBA"/>
</dbReference>
<organism evidence="3 4">
    <name type="scientific">Fistulifera solaris</name>
    <name type="common">Oleaginous diatom</name>
    <dbReference type="NCBI Taxonomy" id="1519565"/>
    <lineage>
        <taxon>Eukaryota</taxon>
        <taxon>Sar</taxon>
        <taxon>Stramenopiles</taxon>
        <taxon>Ochrophyta</taxon>
        <taxon>Bacillariophyta</taxon>
        <taxon>Bacillariophyceae</taxon>
        <taxon>Bacillariophycidae</taxon>
        <taxon>Naviculales</taxon>
        <taxon>Naviculaceae</taxon>
        <taxon>Fistulifera</taxon>
    </lineage>
</organism>
<dbReference type="CDD" id="cd00171">
    <property type="entry name" value="Sec7"/>
    <property type="match status" value="1"/>
</dbReference>
<feature type="compositionally biased region" description="Pro residues" evidence="1">
    <location>
        <begin position="1821"/>
        <end position="1835"/>
    </location>
</feature>
<dbReference type="InterPro" id="IPR035999">
    <property type="entry name" value="Sec7_dom_sf"/>
</dbReference>
<evidence type="ECO:0000256" key="1">
    <source>
        <dbReference type="SAM" id="MobiDB-lite"/>
    </source>
</evidence>
<feature type="compositionally biased region" description="Polar residues" evidence="1">
    <location>
        <begin position="18"/>
        <end position="37"/>
    </location>
</feature>
<feature type="compositionally biased region" description="Basic and acidic residues" evidence="1">
    <location>
        <begin position="1884"/>
        <end position="1893"/>
    </location>
</feature>
<feature type="compositionally biased region" description="Pro residues" evidence="1">
    <location>
        <begin position="1798"/>
        <end position="1811"/>
    </location>
</feature>
<dbReference type="SUPFAM" id="SSF48371">
    <property type="entry name" value="ARM repeat"/>
    <property type="match status" value="1"/>
</dbReference>
<feature type="compositionally biased region" description="Polar residues" evidence="1">
    <location>
        <begin position="90"/>
        <end position="100"/>
    </location>
</feature>
<dbReference type="PANTHER" id="PTHR10663">
    <property type="entry name" value="GUANYL-NUCLEOTIDE EXCHANGE FACTOR"/>
    <property type="match status" value="1"/>
</dbReference>
<feature type="region of interest" description="Disordered" evidence="1">
    <location>
        <begin position="1733"/>
        <end position="1893"/>
    </location>
</feature>
<dbReference type="Gene3D" id="1.10.1000.11">
    <property type="entry name" value="Arf Nucleotide-binding Site Opener,domain 2"/>
    <property type="match status" value="1"/>
</dbReference>
<feature type="compositionally biased region" description="Polar residues" evidence="1">
    <location>
        <begin position="1781"/>
        <end position="1795"/>
    </location>
</feature>
<gene>
    <name evidence="3" type="ORF">FisN_22Lh041</name>
</gene>
<dbReference type="InterPro" id="IPR016024">
    <property type="entry name" value="ARM-type_fold"/>
</dbReference>
<evidence type="ECO:0000259" key="2">
    <source>
        <dbReference type="PROSITE" id="PS50190"/>
    </source>
</evidence>
<protein>
    <recommendedName>
        <fullName evidence="2">SEC7 domain-containing protein</fullName>
    </recommendedName>
</protein>
<proteinExistence type="predicted"/>
<dbReference type="GO" id="GO:0016192">
    <property type="term" value="P:vesicle-mediated transport"/>
    <property type="evidence" value="ECO:0007669"/>
    <property type="project" value="UniProtKB-ARBA"/>
</dbReference>
<dbReference type="PROSITE" id="PS50190">
    <property type="entry name" value="SEC7"/>
    <property type="match status" value="1"/>
</dbReference>
<feature type="region of interest" description="Disordered" evidence="1">
    <location>
        <begin position="679"/>
        <end position="705"/>
    </location>
</feature>
<dbReference type="Proteomes" id="UP000198406">
    <property type="component" value="Unassembled WGS sequence"/>
</dbReference>
<feature type="compositionally biased region" description="Low complexity" evidence="1">
    <location>
        <begin position="1849"/>
        <end position="1860"/>
    </location>
</feature>
<dbReference type="FunFam" id="1.10.1000.11:FF:000002">
    <property type="entry name" value="Cytohesin 1"/>
    <property type="match status" value="1"/>
</dbReference>
<reference evidence="3 4" key="1">
    <citation type="journal article" date="2015" name="Plant Cell">
        <title>Oil accumulation by the oleaginous diatom Fistulifera solaris as revealed by the genome and transcriptome.</title>
        <authorList>
            <person name="Tanaka T."/>
            <person name="Maeda Y."/>
            <person name="Veluchamy A."/>
            <person name="Tanaka M."/>
            <person name="Abida H."/>
            <person name="Marechal E."/>
            <person name="Bowler C."/>
            <person name="Muto M."/>
            <person name="Sunaga Y."/>
            <person name="Tanaka M."/>
            <person name="Yoshino T."/>
            <person name="Taniguchi T."/>
            <person name="Fukuda Y."/>
            <person name="Nemoto M."/>
            <person name="Matsumoto M."/>
            <person name="Wong P.S."/>
            <person name="Aburatani S."/>
            <person name="Fujibuchi W."/>
        </authorList>
    </citation>
    <scope>NUCLEOTIDE SEQUENCE [LARGE SCALE GENOMIC DNA]</scope>
    <source>
        <strain evidence="3 4">JPCC DA0580</strain>
    </source>
</reference>
<dbReference type="SMART" id="SM00222">
    <property type="entry name" value="Sec7"/>
    <property type="match status" value="1"/>
</dbReference>
<dbReference type="Gene3D" id="1.10.220.20">
    <property type="match status" value="1"/>
</dbReference>
<dbReference type="InterPro" id="IPR000904">
    <property type="entry name" value="Sec7_dom"/>
</dbReference>
<sequence>MDTSTIVSGLFSIETKRTSASTMDTVDTSDGEYSSNPDENETAVSDAPEDIRVSVPAEEADDLINKREGELNSDDVAVDDENLVEDRSNGTHTDGSNKDNPLTDENAESSQDVVETDKEASPCKEETTFPIDASEVAVPDSIDDREPTEQFEDRNEELEHKKDAEPVETANPCAEKEVTRPVARISLQTSQHRIPSRAAIKVIKGEIHNVLTVLRDQRYVSRSRFTQEIVDDDEDLNSTSHPVVQALQDLHTQVTAAAELVAMQPDLVIDVNYLEPFCQCIELPEISAIVTGKALGSLHKFVLYGFVSPSSSSISYQDNKEPLGAVMRIAEALLSCTFEETVTGVMSNQGDADNSDSGGSHLRPVGNRSLAHLRRRKSGAKDDLLFDDEQTVLKLLDVAALVVRTSMQDDAVHLVQARTISRLMDTCLHVSHRAEKATPLLKSAAFSALSQIVLQVFAAPGYEPVMQARKEILEKLVTLLNPKHTEVTSDGDATSNPGKKFKGADSKLKQVNHSVVTNGLTLVNIALEACREPLTREEVQILQNDVCRYLLQWSHSSHDLSLLSLTLRVIFNLFQSIRNELKVPLEVFLTSIHMRIINDDACVRHSPEEREVALESLVEFCQEPDMVQDIYLNYDCDVACSNLYEAIVTALGKAATPVGWEEEGIFSDESNADYTENEDVDMASKHSAPIPSDEGMASRKISKKPSATESVIASIRDPAVSNQVSPVTHLHRLSMEGLLSVLESIAKRCTGKAAAFKESSRADSGISEAESSRSWDPNDASQITTEELHERKRRKHALVKIARVFNSSSSSSEWLDLAVKEGVLGSKESVEGVADILFTASMLDKAKVGIYLSKGPDDAYPFNAAVRHAFVGRYDFSDMTFDAALRKFLSKFRLPGEAQCIDRIMESFSKELYRQQGETSFFKSADAVFVLAFSTIMLNTDLHNPMIKQENRMTLEQFIKNNRGINDGEDLPEDFLVELYNQIKNKQIEVRKELGDIIKQHGEQEDFRKVWDNMISKKGEVALPFFSQAGVSRSTSQVAGFHHKEMFIGLAKPAIQAFAGIFQRSWDDGLVVKALNGLQTICKVAAYFECGSILDEVLNILLPMGTDYVMNAIVTDSSGSQTANDSHLGKEGDDDFDSDGLGRPIPYGLLCSYGGKEDVDITGSTYHRGLLALDCGFIVVRKYTARVVSAWPSFIECICALRDAHALPGGMTDLDDFADSNGNVLPQSTFAKTSQRRLEEVYRAHSEEEKAAKNKGWLRSIFRRTSKDTDELADQLGLPGRRNKLSKVAKALLEIAEASDVEAVVHLATGQSDVKRKIQLQIDCLDDFPFKHDPVGEQHAIFSIELATRALLSNRDHALEWFIPFLNKFEVVLSTVTSTKVPAPFVIERIVVTILRCCIHLYDIEETRGQLKASLHLVMMSLPKNFIKVIADRMACGLAIVLRNSYFLFDTPNDWTFLGDTMDTLAHFNNSRVFVFDGIASTVEYALSQVDAQDTTNTEEHSILTMDASIEISKILIRFVLAFYQGDVAFSVPAMLCLEKVYRHIVELELQQTERKVEDATKAAPNEELFQNMAVAIYTVCRSSDAELSSEGAKCFRRVVIRTDISEINGDKWIDIMYLMANKQPPVTADASRGTTFSLLGQLASHVLPHLSHDKEIRDDLVDIMQQFAQLARENLRQGRRGKVSPLFEKTLQTVTYLSNLMVTEEWKGDTEFSSWASEILLSELERVGAAGASVHNQKATKPKPTPITVNTPSAQGPSSPVVRGSPTQPPRASLPPNVRVSLSPNARGSPSPNARSVPPPNLRNAPPPVRGGPIRGGRGEPPPNYRGPGGPPPHVLNARGRGVPPNLQGRGQPQQGRGPPHARVSPTQSNSDLAPKAAPPMSEPEKVQVEAS</sequence>
<dbReference type="InterPro" id="IPR032691">
    <property type="entry name" value="Mon2/Sec7/BIG1-like_HUS"/>
</dbReference>
<feature type="compositionally biased region" description="Polar residues" evidence="1">
    <location>
        <begin position="1748"/>
        <end position="1759"/>
    </location>
</feature>
<dbReference type="GO" id="GO:0012505">
    <property type="term" value="C:endomembrane system"/>
    <property type="evidence" value="ECO:0007669"/>
    <property type="project" value="UniProtKB-ARBA"/>
</dbReference>
<dbReference type="GO" id="GO:0005085">
    <property type="term" value="F:guanyl-nucleotide exchange factor activity"/>
    <property type="evidence" value="ECO:0007669"/>
    <property type="project" value="InterPro"/>
</dbReference>
<dbReference type="OrthoDB" id="430364at2759"/>
<dbReference type="SUPFAM" id="SSF48425">
    <property type="entry name" value="Sec7 domain"/>
    <property type="match status" value="1"/>
</dbReference>